<dbReference type="GO" id="GO:0003676">
    <property type="term" value="F:nucleic acid binding"/>
    <property type="evidence" value="ECO:0007669"/>
    <property type="project" value="InterPro"/>
</dbReference>
<dbReference type="SMART" id="SM00487">
    <property type="entry name" value="DEXDc"/>
    <property type="match status" value="1"/>
</dbReference>
<evidence type="ECO:0000256" key="5">
    <source>
        <dbReference type="ARBA" id="ARBA00034808"/>
    </source>
</evidence>
<dbReference type="InterPro" id="IPR014001">
    <property type="entry name" value="Helicase_ATP-bd"/>
</dbReference>
<dbReference type="Gene3D" id="3.40.50.300">
    <property type="entry name" value="P-loop containing nucleotide triphosphate hydrolases"/>
    <property type="match status" value="2"/>
</dbReference>
<feature type="domain" description="Helicase C-terminal" evidence="8">
    <location>
        <begin position="977"/>
        <end position="1121"/>
    </location>
</feature>
<feature type="region of interest" description="Disordered" evidence="6">
    <location>
        <begin position="118"/>
        <end position="178"/>
    </location>
</feature>
<dbReference type="GO" id="GO:0043138">
    <property type="term" value="F:3'-5' DNA helicase activity"/>
    <property type="evidence" value="ECO:0007669"/>
    <property type="project" value="UniProtKB-EC"/>
</dbReference>
<proteinExistence type="inferred from homology"/>
<dbReference type="Proteomes" id="UP000803884">
    <property type="component" value="Unassembled WGS sequence"/>
</dbReference>
<evidence type="ECO:0000256" key="6">
    <source>
        <dbReference type="SAM" id="MobiDB-lite"/>
    </source>
</evidence>
<feature type="compositionally biased region" description="Polar residues" evidence="6">
    <location>
        <begin position="697"/>
        <end position="709"/>
    </location>
</feature>
<name>A0AB34KAA3_9PEZI</name>
<organism evidence="9 10">
    <name type="scientific">Cladosporium halotolerans</name>
    <dbReference type="NCBI Taxonomy" id="1052096"/>
    <lineage>
        <taxon>Eukaryota</taxon>
        <taxon>Fungi</taxon>
        <taxon>Dikarya</taxon>
        <taxon>Ascomycota</taxon>
        <taxon>Pezizomycotina</taxon>
        <taxon>Dothideomycetes</taxon>
        <taxon>Dothideomycetidae</taxon>
        <taxon>Cladosporiales</taxon>
        <taxon>Cladosporiaceae</taxon>
        <taxon>Cladosporium</taxon>
    </lineage>
</organism>
<evidence type="ECO:0000256" key="3">
    <source>
        <dbReference type="ARBA" id="ARBA00022840"/>
    </source>
</evidence>
<evidence type="ECO:0000256" key="2">
    <source>
        <dbReference type="ARBA" id="ARBA00022741"/>
    </source>
</evidence>
<dbReference type="EMBL" id="JAAQHG020000125">
    <property type="protein sequence ID" value="KAL1581850.1"/>
    <property type="molecule type" value="Genomic_DNA"/>
</dbReference>
<feature type="compositionally biased region" description="Polar residues" evidence="6">
    <location>
        <begin position="1368"/>
        <end position="1379"/>
    </location>
</feature>
<dbReference type="PROSITE" id="PS51194">
    <property type="entry name" value="HELICASE_CTER"/>
    <property type="match status" value="1"/>
</dbReference>
<keyword evidence="3" id="KW-0067">ATP-binding</keyword>
<dbReference type="InterPro" id="IPR011545">
    <property type="entry name" value="DEAD/DEAH_box_helicase_dom"/>
</dbReference>
<keyword evidence="2" id="KW-0547">Nucleotide-binding</keyword>
<dbReference type="GO" id="GO:0005694">
    <property type="term" value="C:chromosome"/>
    <property type="evidence" value="ECO:0007669"/>
    <property type="project" value="TreeGrafter"/>
</dbReference>
<dbReference type="GeneID" id="96010997"/>
<sequence length="1586" mass="177539">MDAEIAKTDQTGWWKRTDWVTHLGNSNLKHLAHAARLPGRDEPGLKKIGDAVDQMIEDCVKGLASLPQEIRRWLKSAKMEEVDPRPMGRLQNQDSQDRYANYWKRLICYSLRVVKSEQQRQVGDPSRAENETDSGSEEEEEEEEEEDQHAEDHDSIDEEDEEEHDTIEEDNGDTSNPIVLRDKLKDAHVESGGGVTPGAILGFSMTFIFHKVYHKPFESPMLHFMAVLGIDEENNRLKEANDYSYMLAGLVYCTRVIGLEILLPSKSRTRQADAEYESFLQQRKQFLADGSMSVASNMISLLAYSKHIALNHGNAGSVFWIQEGRIMKLHGAQIVMEKFKWMIGQAIGDAEDLFWQRLMWTTNSSGRLVIDIDNLTDDITFRRRDAYFVDNKHNRLASKWEDVTMDRLLMSRHGKKMYRDGKWHTRMVREYLREVDKFRKLLLFCVHVTGGQPARGTEILSFRFKNGCVRDRNIFILDGHVMAVTFYNKTESEWDIPKVVPRFLPWRVGQLLSLYLVYVQPLAESISVKTGIGFGWSEYIWADNKGPWETPKLTSILRQRSAEGIGHALGTLQFRHAAVGIGRQFVGDKFGDGYKDETGEVEEPEVEEEEDPLEISAGRGSAVGAKRYAVRSDIVRHLSQRNIDTFRPLSESWHRFLGLQSRKGGVQVRAQKRKGGEMETPVAKKANISWTGGLMTPATTSRSVATSTPKAPATPFTAVSDSRGSAIVQSSPLQRFDIAAAPSSPTIASSPTRPSKPGRMRIGLDEREKAVRKALGLAQTTAVAYKSAEQEEALERIINGSDSALAVVLPTGGGKSLLFTAPACLEDPGITIVIVPYRQLIEETLSDAKSRGIRAVEWSRDLCDPAEIVFISADKLGNTFFDYSARMAEKGLVRRVFVDECHLAITAHSWRPRLGSLARLRCIEAPTIMLTATLPLHMETDLETTMRCELSLTLIRACTARSTTRYIVKAEVEGGKLMEEAIEVCSKQLERLQHKSKMVVYCRSKAECEELAGALGCNYFYSGSADNADVIELWKEAGGCVVATTALGTGVNYTGVALAVHIGMPYGFIDFAQESGRAGRGGEVVTSLILLEKNWQTREAAKRTAMRREWTPDEKAMLDFVNTDDCRRLVLGGYFDRKPAQDCISGEMERCDRCRSGVSDWARSEKEMSQEREIVEDALDQITNGCPVCWVTSALGSGLAWLHDGKTCTHRQTIPIDTGDTLSMSEDACDRFRSTIRYLDGGKTCHACGISQKMCRTRESGQGGCQWPRVAPAILMLATTNTFGRNIIRQVGYVGESGDWKGYALWLGQPHRLRLWGELVSNSMVVIKDLLIYCKQEMKTEPWDAESMGDLDELEHEHERGGLPVENTDANDATGSSDVFGSDVFDEFTEGNGDGADEGGDNEGGEEKEEENDVAEAAPAQRYWRRQSRVIESVLDPNRLRELTDEWHEQCAVCKASGKIARGHGHWSACTRMQGVKEKMTEAIKILEGVQFASFAHCKWCYRSQAVCEMWARSVNLQGRAVFKKKPGVDRKYGNWVLEATAAFLVLGADGGLEEWKARDPSLAAFKQEMGTKHRRGEVEFSGLFG</sequence>
<dbReference type="GO" id="GO:0000724">
    <property type="term" value="P:double-strand break repair via homologous recombination"/>
    <property type="evidence" value="ECO:0007669"/>
    <property type="project" value="TreeGrafter"/>
</dbReference>
<dbReference type="RefSeq" id="XP_069224958.1">
    <property type="nucleotide sequence ID" value="XM_069378159.1"/>
</dbReference>
<feature type="region of interest" description="Disordered" evidence="6">
    <location>
        <begin position="1347"/>
        <end position="1419"/>
    </location>
</feature>
<evidence type="ECO:0000259" key="8">
    <source>
        <dbReference type="PROSITE" id="PS51194"/>
    </source>
</evidence>
<protein>
    <recommendedName>
        <fullName evidence="5">DNA 3'-5' helicase</fullName>
        <ecNumber evidence="5">5.6.2.4</ecNumber>
    </recommendedName>
</protein>
<feature type="region of interest" description="Disordered" evidence="6">
    <location>
        <begin position="693"/>
        <end position="718"/>
    </location>
</feature>
<dbReference type="PANTHER" id="PTHR13710:SF154">
    <property type="entry name" value="RECQ HELICASE, PUTATIVE (AFU_ORTHOLOGUE AFUA_6G14720)-RELATED"/>
    <property type="match status" value="1"/>
</dbReference>
<comment type="caution">
    <text evidence="9">The sequence shown here is derived from an EMBL/GenBank/DDBJ whole genome shotgun (WGS) entry which is preliminary data.</text>
</comment>
<evidence type="ECO:0000259" key="7">
    <source>
        <dbReference type="PROSITE" id="PS51192"/>
    </source>
</evidence>
<feature type="domain" description="Helicase ATP-binding" evidence="7">
    <location>
        <begin position="796"/>
        <end position="952"/>
    </location>
</feature>
<keyword evidence="10" id="KW-1185">Reference proteome</keyword>
<feature type="region of interest" description="Disordered" evidence="6">
    <location>
        <begin position="739"/>
        <end position="760"/>
    </location>
</feature>
<dbReference type="InterPro" id="IPR001650">
    <property type="entry name" value="Helicase_C-like"/>
</dbReference>
<dbReference type="SMART" id="SM00490">
    <property type="entry name" value="HELICc"/>
    <property type="match status" value="1"/>
</dbReference>
<gene>
    <name evidence="9" type="ORF">WHR41_09556</name>
</gene>
<accession>A0AB34KAA3</accession>
<evidence type="ECO:0000313" key="9">
    <source>
        <dbReference type="EMBL" id="KAL1581850.1"/>
    </source>
</evidence>
<feature type="compositionally biased region" description="Low complexity" evidence="6">
    <location>
        <begin position="739"/>
        <end position="755"/>
    </location>
</feature>
<dbReference type="GO" id="GO:0009378">
    <property type="term" value="F:four-way junction helicase activity"/>
    <property type="evidence" value="ECO:0007669"/>
    <property type="project" value="TreeGrafter"/>
</dbReference>
<dbReference type="Pfam" id="PF00270">
    <property type="entry name" value="DEAD"/>
    <property type="match status" value="1"/>
</dbReference>
<dbReference type="GO" id="GO:0005524">
    <property type="term" value="F:ATP binding"/>
    <property type="evidence" value="ECO:0007669"/>
    <property type="project" value="UniProtKB-KW"/>
</dbReference>
<evidence type="ECO:0000256" key="4">
    <source>
        <dbReference type="ARBA" id="ARBA00034617"/>
    </source>
</evidence>
<reference evidence="9 10" key="1">
    <citation type="journal article" date="2020" name="Microbiol. Resour. Announc.">
        <title>Draft Genome Sequence of a Cladosporium Species Isolated from the Mesophotic Ascidian Didemnum maculosum.</title>
        <authorList>
            <person name="Gioti A."/>
            <person name="Siaperas R."/>
            <person name="Nikolaivits E."/>
            <person name="Le Goff G."/>
            <person name="Ouazzani J."/>
            <person name="Kotoulas G."/>
            <person name="Topakas E."/>
        </authorList>
    </citation>
    <scope>NUCLEOTIDE SEQUENCE [LARGE SCALE GENOMIC DNA]</scope>
    <source>
        <strain evidence="9 10">TM138-S3</strain>
    </source>
</reference>
<dbReference type="PANTHER" id="PTHR13710">
    <property type="entry name" value="DNA HELICASE RECQ FAMILY MEMBER"/>
    <property type="match status" value="1"/>
</dbReference>
<comment type="similarity">
    <text evidence="1">Belongs to the helicase family. RecQ subfamily.</text>
</comment>
<evidence type="ECO:0000256" key="1">
    <source>
        <dbReference type="ARBA" id="ARBA00005446"/>
    </source>
</evidence>
<dbReference type="SUPFAM" id="SSF52540">
    <property type="entry name" value="P-loop containing nucleoside triphosphate hydrolases"/>
    <property type="match status" value="1"/>
</dbReference>
<dbReference type="EC" id="5.6.2.4" evidence="5"/>
<dbReference type="PROSITE" id="PS51192">
    <property type="entry name" value="HELICASE_ATP_BIND_1"/>
    <property type="match status" value="1"/>
</dbReference>
<dbReference type="Pfam" id="PF00271">
    <property type="entry name" value="Helicase_C"/>
    <property type="match status" value="1"/>
</dbReference>
<dbReference type="GO" id="GO:0005737">
    <property type="term" value="C:cytoplasm"/>
    <property type="evidence" value="ECO:0007669"/>
    <property type="project" value="TreeGrafter"/>
</dbReference>
<dbReference type="InterPro" id="IPR027417">
    <property type="entry name" value="P-loop_NTPase"/>
</dbReference>
<comment type="catalytic activity">
    <reaction evidence="4">
        <text>Couples ATP hydrolysis with the unwinding of duplex DNA by translocating in the 3'-5' direction.</text>
        <dbReference type="EC" id="5.6.2.4"/>
    </reaction>
</comment>
<feature type="compositionally biased region" description="Acidic residues" evidence="6">
    <location>
        <begin position="1384"/>
        <end position="1414"/>
    </location>
</feature>
<feature type="compositionally biased region" description="Acidic residues" evidence="6">
    <location>
        <begin position="131"/>
        <end position="172"/>
    </location>
</feature>
<evidence type="ECO:0000313" key="10">
    <source>
        <dbReference type="Proteomes" id="UP000803884"/>
    </source>
</evidence>